<dbReference type="GO" id="GO:0008270">
    <property type="term" value="F:zinc ion binding"/>
    <property type="evidence" value="ECO:0007669"/>
    <property type="project" value="UniProtKB-KW"/>
</dbReference>
<name>A0A3M0K5R3_HIRRU</name>
<feature type="domain" description="C2H2-type" evidence="22">
    <location>
        <begin position="285"/>
        <end position="312"/>
    </location>
</feature>
<dbReference type="PROSITE" id="PS50878">
    <property type="entry name" value="RT_POL"/>
    <property type="match status" value="1"/>
</dbReference>
<evidence type="ECO:0000256" key="2">
    <source>
        <dbReference type="ARBA" id="ARBA00004123"/>
    </source>
</evidence>
<evidence type="ECO:0000256" key="10">
    <source>
        <dbReference type="ARBA" id="ARBA00022771"/>
    </source>
</evidence>
<dbReference type="GO" id="GO:0004984">
    <property type="term" value="F:olfactory receptor activity"/>
    <property type="evidence" value="ECO:0007669"/>
    <property type="project" value="InterPro"/>
</dbReference>
<dbReference type="Pfam" id="PF00096">
    <property type="entry name" value="zf-C2H2"/>
    <property type="match status" value="4"/>
</dbReference>
<comment type="caution">
    <text evidence="24">The sequence shown here is derived from an EMBL/GenBank/DDBJ whole genome shotgun (WGS) entry which is preliminary data.</text>
</comment>
<keyword evidence="10 19" id="KW-0863">Zinc-finger</keyword>
<protein>
    <recommendedName>
        <fullName evidence="6">ribonuclease H</fullName>
        <ecNumber evidence="6">3.1.26.4</ecNumber>
    </recommendedName>
</protein>
<keyword evidence="9" id="KW-0677">Repeat</keyword>
<dbReference type="Pfam" id="PF00078">
    <property type="entry name" value="RVT_1"/>
    <property type="match status" value="1"/>
</dbReference>
<evidence type="ECO:0000313" key="25">
    <source>
        <dbReference type="Proteomes" id="UP000269221"/>
    </source>
</evidence>
<dbReference type="FunFam" id="3.30.160.60:FF:000512">
    <property type="entry name" value="zinc finger protein 197 isoform X1"/>
    <property type="match status" value="1"/>
</dbReference>
<evidence type="ECO:0000256" key="12">
    <source>
        <dbReference type="ARBA" id="ARBA00022989"/>
    </source>
</evidence>
<gene>
    <name evidence="24" type="ORF">DUI87_20829</name>
</gene>
<dbReference type="InterPro" id="IPR001969">
    <property type="entry name" value="Aspartic_peptidase_AS"/>
</dbReference>
<accession>A0A3M0K5R3</accession>
<evidence type="ECO:0000256" key="1">
    <source>
        <dbReference type="ARBA" id="ARBA00003767"/>
    </source>
</evidence>
<keyword evidence="12 21" id="KW-1133">Transmembrane helix</keyword>
<dbReference type="SMART" id="SM00355">
    <property type="entry name" value="ZnF_C2H2"/>
    <property type="match status" value="4"/>
</dbReference>
<feature type="domain" description="C2H2-type" evidence="22">
    <location>
        <begin position="257"/>
        <end position="284"/>
    </location>
</feature>
<dbReference type="Pfam" id="PF13853">
    <property type="entry name" value="7tm_4"/>
    <property type="match status" value="1"/>
</dbReference>
<feature type="domain" description="Reverse transcriptase" evidence="23">
    <location>
        <begin position="718"/>
        <end position="903"/>
    </location>
</feature>
<evidence type="ECO:0000256" key="3">
    <source>
        <dbReference type="ARBA" id="ARBA00004141"/>
    </source>
</evidence>
<dbReference type="CDD" id="cd00303">
    <property type="entry name" value="retropepsin_like"/>
    <property type="match status" value="1"/>
</dbReference>
<evidence type="ECO:0000256" key="17">
    <source>
        <dbReference type="ARBA" id="ARBA00023224"/>
    </source>
</evidence>
<evidence type="ECO:0000256" key="4">
    <source>
        <dbReference type="ARBA" id="ARBA00006991"/>
    </source>
</evidence>
<evidence type="ECO:0000256" key="8">
    <source>
        <dbReference type="ARBA" id="ARBA00022723"/>
    </source>
</evidence>
<evidence type="ECO:0000256" key="21">
    <source>
        <dbReference type="SAM" id="Phobius"/>
    </source>
</evidence>
<dbReference type="InterPro" id="IPR036236">
    <property type="entry name" value="Znf_C2H2_sf"/>
</dbReference>
<dbReference type="PROSITE" id="PS00028">
    <property type="entry name" value="ZINC_FINGER_C2H2_1"/>
    <property type="match status" value="4"/>
</dbReference>
<comment type="subcellular location">
    <subcellularLocation>
        <location evidence="3">Membrane</location>
        <topology evidence="3">Multi-pass membrane protein</topology>
    </subcellularLocation>
    <subcellularLocation>
        <location evidence="2">Nucleus</location>
    </subcellularLocation>
</comment>
<keyword evidence="11" id="KW-0862">Zinc</keyword>
<dbReference type="GO" id="GO:0007186">
    <property type="term" value="P:G protein-coupled receptor signaling pathway"/>
    <property type="evidence" value="ECO:0007669"/>
    <property type="project" value="InterPro"/>
</dbReference>
<evidence type="ECO:0000256" key="6">
    <source>
        <dbReference type="ARBA" id="ARBA00012180"/>
    </source>
</evidence>
<evidence type="ECO:0000256" key="18">
    <source>
        <dbReference type="ARBA" id="ARBA00023242"/>
    </source>
</evidence>
<dbReference type="SUPFAM" id="SSF81321">
    <property type="entry name" value="Family A G protein-coupled receptor-like"/>
    <property type="match status" value="1"/>
</dbReference>
<evidence type="ECO:0000256" key="19">
    <source>
        <dbReference type="PROSITE-ProRule" id="PRU00042"/>
    </source>
</evidence>
<dbReference type="GO" id="GO:0016020">
    <property type="term" value="C:membrane"/>
    <property type="evidence" value="ECO:0007669"/>
    <property type="project" value="UniProtKB-SubCell"/>
</dbReference>
<dbReference type="STRING" id="333673.A0A3M0K5R3"/>
<keyword evidence="7 21" id="KW-0812">Transmembrane</keyword>
<dbReference type="GO" id="GO:0003677">
    <property type="term" value="F:DNA binding"/>
    <property type="evidence" value="ECO:0007669"/>
    <property type="project" value="UniProtKB-KW"/>
</dbReference>
<dbReference type="AlphaFoldDB" id="A0A3M0K5R3"/>
<dbReference type="PROSITE" id="PS50157">
    <property type="entry name" value="ZINC_FINGER_C2H2_2"/>
    <property type="match status" value="4"/>
</dbReference>
<dbReference type="InterPro" id="IPR051320">
    <property type="entry name" value="Viral_Replic_Matur_Polypro"/>
</dbReference>
<sequence>MAGSGNMVSHSPVQKLDKINILELQDAARIFELVELVGNGLHGQSEEMSNSSSISHFLLLPLADTQQLQLLHFCLFLGISLAALLGNGLIISAVACGHHLHTPMFFFLLNLALTDLGSICTTVPKAMHNSLWDTRNISYKGYKELRMETRENKFLWQNLVEEAVLRGSTAQKSHGEEKSLISYTTRGSKPIPGCTKEERTTRFQEGGQNCRQSSELVVHEQFHDGETPSKCLEYRKSFNWSSHVMQHQMIHARAWPYECSECGKRFQTISNLLKHEQIHTEERSFRCPDCRKGFNRNTTLISHRRIHTGERPYECGECGMSFSQSSSLICHRRIHTGERPYECPQCGKRFTQSSALTRHQRRHQTYCEEMTPGEIFSQPFTQLFGPTPPVFEGFQSLNINDIIQWLVLLVCLFCLAFRDKGRLTWITTLIPTLENKDTAPQPEPVPQPDPAPQPDPVPQPEPIPQPAPAPQPASGINHPDWVKEIREMGQMLREYLSPVVASLAPAGGKPSPCPNKGESDGAAAEPTDITTIQVPAEPQGQPQTAAVAPVETKKYKVKSEHPGNKDKKGGPSQASGESEVEIITESLTYESLRNLQKGLARRGCEAYTAWLVRVWDLIGTGMQLDNSEARNLGPLTQDSGVNQGEARENRVYWTVWIRWPGTSEPQKYEALVDTGSQCTLIPSEYVRTEPISIAGVTGGSQELTLLEAEVSLTGKEWQKHPIVTGPGAPCILGIDFLQNGYYKDSKGLRKILHNRALNKVTPPLSTAVPDMLELQYELESKAAKWYATIDIANAFFSIPLAAECRPQFAFTWRGVQYTWNRLPQGWKHSPTICHGLIQAALEKGEAPEHLQYIDDIIVWGNTAMEVFEKGEKIIQILLKASFAIKQSKVKGPAQEIQFLGLKWQDGRWQIPTEVINKITAMSPPTSKKETQAFLSAIRFWRMHIPEYSQIVSPLYLVTRKKNDFHWGPEQQQAFAQIKQEIAHAVALGPVRTGPE</sequence>
<keyword evidence="13" id="KW-0805">Transcription regulation</keyword>
<dbReference type="GO" id="GO:0004523">
    <property type="term" value="F:RNA-DNA hybrid ribonuclease activity"/>
    <property type="evidence" value="ECO:0007669"/>
    <property type="project" value="UniProtKB-EC"/>
</dbReference>
<keyword evidence="17" id="KW-0807">Transducer</keyword>
<dbReference type="FunFam" id="3.30.160.60:FF:000443">
    <property type="entry name" value="Zinc finger protein 41"/>
    <property type="match status" value="1"/>
</dbReference>
<feature type="domain" description="C2H2-type" evidence="22">
    <location>
        <begin position="341"/>
        <end position="363"/>
    </location>
</feature>
<comment type="similarity">
    <text evidence="4">Belongs to the krueppel C2H2-type zinc-finger protein family.</text>
</comment>
<evidence type="ECO:0000256" key="14">
    <source>
        <dbReference type="ARBA" id="ARBA00023125"/>
    </source>
</evidence>
<evidence type="ECO:0000256" key="15">
    <source>
        <dbReference type="ARBA" id="ARBA00023136"/>
    </source>
</evidence>
<comment type="function">
    <text evidence="1">May be involved in transcriptional regulation.</text>
</comment>
<dbReference type="FunFam" id="3.30.160.60:FF:000987">
    <property type="entry name" value="Zinc finger protein 275"/>
    <property type="match status" value="1"/>
</dbReference>
<dbReference type="InterPro" id="IPR043502">
    <property type="entry name" value="DNA/RNA_pol_sf"/>
</dbReference>
<dbReference type="Gene3D" id="1.20.1070.10">
    <property type="entry name" value="Rhodopsin 7-helix transmembrane proteins"/>
    <property type="match status" value="1"/>
</dbReference>
<dbReference type="SUPFAM" id="SSF57667">
    <property type="entry name" value="beta-beta-alpha zinc fingers"/>
    <property type="match status" value="3"/>
</dbReference>
<feature type="compositionally biased region" description="Pro residues" evidence="20">
    <location>
        <begin position="441"/>
        <end position="471"/>
    </location>
</feature>
<dbReference type="GO" id="GO:0004190">
    <property type="term" value="F:aspartic-type endopeptidase activity"/>
    <property type="evidence" value="ECO:0007669"/>
    <property type="project" value="InterPro"/>
</dbReference>
<dbReference type="InterPro" id="IPR000477">
    <property type="entry name" value="RT_dom"/>
</dbReference>
<feature type="domain" description="C2H2-type" evidence="22">
    <location>
        <begin position="313"/>
        <end position="340"/>
    </location>
</feature>
<dbReference type="Gene3D" id="3.30.160.60">
    <property type="entry name" value="Classic Zinc Finger"/>
    <property type="match status" value="5"/>
</dbReference>
<dbReference type="PANTHER" id="PTHR33064">
    <property type="entry name" value="POL PROTEIN"/>
    <property type="match status" value="1"/>
</dbReference>
<evidence type="ECO:0000256" key="5">
    <source>
        <dbReference type="ARBA" id="ARBA00010879"/>
    </source>
</evidence>
<dbReference type="SUPFAM" id="SSF50630">
    <property type="entry name" value="Acid proteases"/>
    <property type="match status" value="1"/>
</dbReference>
<keyword evidence="25" id="KW-1185">Reference proteome</keyword>
<feature type="region of interest" description="Disordered" evidence="20">
    <location>
        <begin position="435"/>
        <end position="478"/>
    </location>
</feature>
<dbReference type="Gene3D" id="2.40.70.10">
    <property type="entry name" value="Acid Proteases"/>
    <property type="match status" value="1"/>
</dbReference>
<evidence type="ECO:0000256" key="9">
    <source>
        <dbReference type="ARBA" id="ARBA00022737"/>
    </source>
</evidence>
<evidence type="ECO:0000256" key="13">
    <source>
        <dbReference type="ARBA" id="ARBA00023015"/>
    </source>
</evidence>
<dbReference type="EC" id="3.1.26.4" evidence="6"/>
<dbReference type="InterPro" id="IPR043128">
    <property type="entry name" value="Rev_trsase/Diguanyl_cyclase"/>
</dbReference>
<evidence type="ECO:0000259" key="23">
    <source>
        <dbReference type="PROSITE" id="PS50878"/>
    </source>
</evidence>
<keyword evidence="15 21" id="KW-0472">Membrane</keyword>
<keyword evidence="14" id="KW-0238">DNA-binding</keyword>
<evidence type="ECO:0000259" key="22">
    <source>
        <dbReference type="PROSITE" id="PS50157"/>
    </source>
</evidence>
<proteinExistence type="inferred from homology"/>
<feature type="compositionally biased region" description="Basic and acidic residues" evidence="20">
    <location>
        <begin position="551"/>
        <end position="569"/>
    </location>
</feature>
<dbReference type="PROSITE" id="PS00141">
    <property type="entry name" value="ASP_PROTEASE"/>
    <property type="match status" value="1"/>
</dbReference>
<dbReference type="EMBL" id="QRBI01000133">
    <property type="protein sequence ID" value="RMC02437.1"/>
    <property type="molecule type" value="Genomic_DNA"/>
</dbReference>
<evidence type="ECO:0000256" key="7">
    <source>
        <dbReference type="ARBA" id="ARBA00022692"/>
    </source>
</evidence>
<dbReference type="SUPFAM" id="SSF56672">
    <property type="entry name" value="DNA/RNA polymerases"/>
    <property type="match status" value="1"/>
</dbReference>
<keyword evidence="18" id="KW-0539">Nucleus</keyword>
<evidence type="ECO:0000256" key="20">
    <source>
        <dbReference type="SAM" id="MobiDB-lite"/>
    </source>
</evidence>
<evidence type="ECO:0000256" key="16">
    <source>
        <dbReference type="ARBA" id="ARBA00023163"/>
    </source>
</evidence>
<dbReference type="InterPro" id="IPR000725">
    <property type="entry name" value="Olfact_rcpt"/>
</dbReference>
<organism evidence="24 25">
    <name type="scientific">Hirundo rustica rustica</name>
    <dbReference type="NCBI Taxonomy" id="333673"/>
    <lineage>
        <taxon>Eukaryota</taxon>
        <taxon>Metazoa</taxon>
        <taxon>Chordata</taxon>
        <taxon>Craniata</taxon>
        <taxon>Vertebrata</taxon>
        <taxon>Euteleostomi</taxon>
        <taxon>Archelosauria</taxon>
        <taxon>Archosauria</taxon>
        <taxon>Dinosauria</taxon>
        <taxon>Saurischia</taxon>
        <taxon>Theropoda</taxon>
        <taxon>Coelurosauria</taxon>
        <taxon>Aves</taxon>
        <taxon>Neognathae</taxon>
        <taxon>Neoaves</taxon>
        <taxon>Telluraves</taxon>
        <taxon>Australaves</taxon>
        <taxon>Passeriformes</taxon>
        <taxon>Sylvioidea</taxon>
        <taxon>Hirundinidae</taxon>
        <taxon>Hirundo</taxon>
    </lineage>
</organism>
<dbReference type="Gene3D" id="3.10.10.10">
    <property type="entry name" value="HIV Type 1 Reverse Transcriptase, subunit A, domain 1"/>
    <property type="match status" value="1"/>
</dbReference>
<reference evidence="24 25" key="1">
    <citation type="submission" date="2018-07" db="EMBL/GenBank/DDBJ databases">
        <title>A high quality draft genome assembly of the barn swallow (H. rustica rustica).</title>
        <authorList>
            <person name="Formenti G."/>
            <person name="Chiara M."/>
            <person name="Poveda L."/>
            <person name="Francoijs K.-J."/>
            <person name="Bonisoli-Alquati A."/>
            <person name="Canova L."/>
            <person name="Gianfranceschi L."/>
            <person name="Horner D.S."/>
            <person name="Saino N."/>
        </authorList>
    </citation>
    <scope>NUCLEOTIDE SEQUENCE [LARGE SCALE GENOMIC DNA]</scope>
    <source>
        <strain evidence="24">Chelidonia</strain>
        <tissue evidence="24">Blood</tissue>
    </source>
</reference>
<dbReference type="InterPro" id="IPR021109">
    <property type="entry name" value="Peptidase_aspartic_dom_sf"/>
</dbReference>
<dbReference type="PANTHER" id="PTHR33064:SF29">
    <property type="entry name" value="PEPTIDASE A2 DOMAIN-CONTAINING PROTEIN-RELATED"/>
    <property type="match status" value="1"/>
</dbReference>
<dbReference type="Gene3D" id="3.30.70.270">
    <property type="match status" value="2"/>
</dbReference>
<dbReference type="InterPro" id="IPR013087">
    <property type="entry name" value="Znf_C2H2_type"/>
</dbReference>
<dbReference type="GO" id="GO:0006508">
    <property type="term" value="P:proteolysis"/>
    <property type="evidence" value="ECO:0007669"/>
    <property type="project" value="InterPro"/>
</dbReference>
<dbReference type="Proteomes" id="UP000269221">
    <property type="component" value="Unassembled WGS sequence"/>
</dbReference>
<dbReference type="FunFam" id="3.30.160.60:FF:000690">
    <property type="entry name" value="Zinc finger protein 354C"/>
    <property type="match status" value="1"/>
</dbReference>
<keyword evidence="16" id="KW-0804">Transcription</keyword>
<evidence type="ECO:0000313" key="24">
    <source>
        <dbReference type="EMBL" id="RMC02437.1"/>
    </source>
</evidence>
<comment type="similarity">
    <text evidence="5">Belongs to the beta type-B retroviral polymerase family. HERV class-II K(HML-2) pol subfamily.</text>
</comment>
<dbReference type="GO" id="GO:0005634">
    <property type="term" value="C:nucleus"/>
    <property type="evidence" value="ECO:0007669"/>
    <property type="project" value="UniProtKB-SubCell"/>
</dbReference>
<evidence type="ECO:0000256" key="11">
    <source>
        <dbReference type="ARBA" id="ARBA00022833"/>
    </source>
</evidence>
<keyword evidence="8" id="KW-0479">Metal-binding</keyword>
<dbReference type="OrthoDB" id="7756796at2759"/>
<feature type="region of interest" description="Disordered" evidence="20">
    <location>
        <begin position="503"/>
        <end position="579"/>
    </location>
</feature>
<feature type="transmembrane region" description="Helical" evidence="21">
    <location>
        <begin position="70"/>
        <end position="95"/>
    </location>
</feature>